<dbReference type="GO" id="GO:0006094">
    <property type="term" value="P:gluconeogenesis"/>
    <property type="evidence" value="ECO:0007669"/>
    <property type="project" value="UniProtKB-KW"/>
</dbReference>
<evidence type="ECO:0000259" key="7">
    <source>
        <dbReference type="Pfam" id="PF06560"/>
    </source>
</evidence>
<evidence type="ECO:0000313" key="8">
    <source>
        <dbReference type="EMBL" id="CAB4938373.1"/>
    </source>
</evidence>
<protein>
    <recommendedName>
        <fullName evidence="3">glucose-6-phosphate isomerase</fullName>
        <ecNumber evidence="3">5.3.1.9</ecNumber>
    </recommendedName>
</protein>
<evidence type="ECO:0000256" key="2">
    <source>
        <dbReference type="ARBA" id="ARBA00006542"/>
    </source>
</evidence>
<evidence type="ECO:0000256" key="6">
    <source>
        <dbReference type="ARBA" id="ARBA00029321"/>
    </source>
</evidence>
<dbReference type="InterPro" id="IPR011051">
    <property type="entry name" value="RmlC_Cupin_sf"/>
</dbReference>
<evidence type="ECO:0000256" key="1">
    <source>
        <dbReference type="ARBA" id="ARBA00004926"/>
    </source>
</evidence>
<dbReference type="GO" id="GO:0005737">
    <property type="term" value="C:cytoplasm"/>
    <property type="evidence" value="ECO:0007669"/>
    <property type="project" value="InterPro"/>
</dbReference>
<dbReference type="EMBL" id="CAFBNB010000217">
    <property type="protein sequence ID" value="CAB4938373.1"/>
    <property type="molecule type" value="Genomic_DNA"/>
</dbReference>
<dbReference type="GO" id="GO:0006096">
    <property type="term" value="P:glycolytic process"/>
    <property type="evidence" value="ECO:0007669"/>
    <property type="project" value="UniProtKB-UniPathway"/>
</dbReference>
<name>A0A6J7J4U6_9ZZZZ</name>
<evidence type="ECO:0000256" key="5">
    <source>
        <dbReference type="ARBA" id="ARBA00023152"/>
    </source>
</evidence>
<comment type="similarity">
    <text evidence="2">Belongs to the archaeal-type GPI family.</text>
</comment>
<gene>
    <name evidence="8" type="ORF">UFOPK3720_01129</name>
</gene>
<dbReference type="InterPro" id="IPR014710">
    <property type="entry name" value="RmlC-like_jellyroll"/>
</dbReference>
<reference evidence="8" key="1">
    <citation type="submission" date="2020-05" db="EMBL/GenBank/DDBJ databases">
        <authorList>
            <person name="Chiriac C."/>
            <person name="Salcher M."/>
            <person name="Ghai R."/>
            <person name="Kavagutti S V."/>
        </authorList>
    </citation>
    <scope>NUCLEOTIDE SEQUENCE</scope>
</reference>
<dbReference type="AlphaFoldDB" id="A0A6J7J4U6"/>
<accession>A0A6J7J4U6</accession>
<dbReference type="Gene3D" id="2.60.120.10">
    <property type="entry name" value="Jelly Rolls"/>
    <property type="match status" value="1"/>
</dbReference>
<comment type="catalytic activity">
    <reaction evidence="6">
        <text>alpha-D-glucose 6-phosphate = beta-D-fructose 6-phosphate</text>
        <dbReference type="Rhea" id="RHEA:11816"/>
        <dbReference type="ChEBI" id="CHEBI:57634"/>
        <dbReference type="ChEBI" id="CHEBI:58225"/>
        <dbReference type="EC" id="5.3.1.9"/>
    </reaction>
</comment>
<feature type="domain" description="Glucose-6-phosphate isomerase prokaryote" evidence="7">
    <location>
        <begin position="28"/>
        <end position="191"/>
    </location>
</feature>
<comment type="pathway">
    <text evidence="1">Carbohydrate degradation; glycolysis; D-glyceraldehyde 3-phosphate and glycerone phosphate from D-glucose: step 2/4.</text>
</comment>
<dbReference type="GO" id="GO:0004347">
    <property type="term" value="F:glucose-6-phosphate isomerase activity"/>
    <property type="evidence" value="ECO:0007669"/>
    <property type="project" value="UniProtKB-EC"/>
</dbReference>
<dbReference type="EC" id="5.3.1.9" evidence="3"/>
<keyword evidence="4" id="KW-0312">Gluconeogenesis</keyword>
<dbReference type="InterPro" id="IPR010551">
    <property type="entry name" value="G6P_isomerase_prok"/>
</dbReference>
<proteinExistence type="inferred from homology"/>
<organism evidence="8">
    <name type="scientific">freshwater metagenome</name>
    <dbReference type="NCBI Taxonomy" id="449393"/>
    <lineage>
        <taxon>unclassified sequences</taxon>
        <taxon>metagenomes</taxon>
        <taxon>ecological metagenomes</taxon>
    </lineage>
</organism>
<evidence type="ECO:0000256" key="3">
    <source>
        <dbReference type="ARBA" id="ARBA00011952"/>
    </source>
</evidence>
<keyword evidence="5" id="KW-0324">Glycolysis</keyword>
<sequence>MKNASTPFGVRIDPKTGSSDQFAEHYAKHFGDVIGIYRGHVNPITLDAEAAAAIAYEVYSTARSELPGALIVGTSVLYPGRVGDEFAMTRGHLHRVVDRAEMYFGLSGTGVMLMEDLPGEVSAQQVVPGELAYVPGGWIHRSVNVGSDPLVTMFCFSADAGQDYDLIERSSGMRKLVIDDGAGGWALRDNPDYVPRVLS</sequence>
<dbReference type="CDD" id="cd02218">
    <property type="entry name" value="cupin_PGI"/>
    <property type="match status" value="1"/>
</dbReference>
<dbReference type="Pfam" id="PF06560">
    <property type="entry name" value="GPI"/>
    <property type="match status" value="1"/>
</dbReference>
<evidence type="ECO:0000256" key="4">
    <source>
        <dbReference type="ARBA" id="ARBA00022432"/>
    </source>
</evidence>
<dbReference type="SUPFAM" id="SSF51182">
    <property type="entry name" value="RmlC-like cupins"/>
    <property type="match status" value="1"/>
</dbReference>
<dbReference type="UniPathway" id="UPA00109">
    <property type="reaction ID" value="UER00181"/>
</dbReference>